<evidence type="ECO:0000256" key="6">
    <source>
        <dbReference type="ARBA" id="ARBA00022741"/>
    </source>
</evidence>
<evidence type="ECO:0000256" key="2">
    <source>
        <dbReference type="ARBA" id="ARBA00009726"/>
    </source>
</evidence>
<comment type="similarity">
    <text evidence="2">Belongs to the ABC transporter superfamily. ABCC family. Conjugate transporter (TC 3.A.1.208) subfamily.</text>
</comment>
<dbReference type="Pfam" id="PF00005">
    <property type="entry name" value="ABC_tran"/>
    <property type="match status" value="2"/>
</dbReference>
<dbReference type="EMBL" id="JH431704">
    <property type="status" value="NOT_ANNOTATED_CDS"/>
    <property type="molecule type" value="Genomic_DNA"/>
</dbReference>
<dbReference type="InterPro" id="IPR036640">
    <property type="entry name" value="ABC1_TM_sf"/>
</dbReference>
<dbReference type="FunFam" id="3.40.50.300:FF:000973">
    <property type="entry name" value="Multidrug resistance-associated protein 4"/>
    <property type="match status" value="1"/>
</dbReference>
<dbReference type="SUPFAM" id="SSF52540">
    <property type="entry name" value="P-loop containing nucleoside triphosphate hydrolases"/>
    <property type="match status" value="2"/>
</dbReference>
<dbReference type="AlphaFoldDB" id="T1IZ28"/>
<dbReference type="GO" id="GO:0140359">
    <property type="term" value="F:ABC-type transporter activity"/>
    <property type="evidence" value="ECO:0007669"/>
    <property type="project" value="InterPro"/>
</dbReference>
<dbReference type="PhylomeDB" id="T1IZ28"/>
<evidence type="ECO:0000256" key="7">
    <source>
        <dbReference type="ARBA" id="ARBA00022840"/>
    </source>
</evidence>
<dbReference type="InterPro" id="IPR027417">
    <property type="entry name" value="P-loop_NTPase"/>
</dbReference>
<dbReference type="PROSITE" id="PS50893">
    <property type="entry name" value="ABC_TRANSPORTER_2"/>
    <property type="match status" value="1"/>
</dbReference>
<feature type="transmembrane region" description="Helical" evidence="10">
    <location>
        <begin position="140"/>
        <end position="166"/>
    </location>
</feature>
<sequence>MAEMDVNYGNDNWINPLLWKGYKKELDIDFGKPKLERNIQECGLHIVQPLLIAKLIDYFTPGSDISFDTAVLIAYWNCYVFGPLSCHSSSIFLWSLSRRHEDSNCVLLSNAALNDTTAGHMVNLLSNDVSRNITILSLSLTINVFGTVGVKLMTTILICTFLFLPYRIVLLHFLWVGPLQAGIATYILWVELGVACIIGIMILILLIPVQIFMGRLFWSYRKESKVLIKTAMVRAMNMAIYAVSIKLILFLTFLIYLSMGNTLTAHTVFLTVALYYNVRIVMTLFFPFAASQGAEVLVSIKRIEAFLLLEETTKESEPLPAQENIGITLDAVTAFWEKTSLLMAILQELPLTNGVLSLTGSLAYTSQQPWIYHATVRSNIIMGNAFIRKRYSEVIRACSLETDISLLPYGDQTLVGERGAVLSGGQKARVNLARALYVDADIYLLDDPFSAVDAEVGRHIYEKCICEYLQDKTRILVTHQLQFLQNADQVMVLKNISEHAAIQQIPEELRNKGSIKGNLYWQYIQAGGNTCLTLLLILFTLTAQVLYSGMEFWLAYWTNSVQEQAARRVALNGTIVDKKALFKDDNEERNLSIYAVLLVCLFVFSFVRCLLFYYLCVAASINLHKRTFNAVLRSPIAFFDANPVGRILNRFAKDIGVLDELLPLCLDDCIDVTRRDGISDFISLKVVGIIVLVCITNYWLIFPTIILGIIFILLRRFYMKTSRALKRLDSITRSPVFSHLSSTLDGLTTVRAFHVEEKFQHEFNVHQDFNSSAWFLFLAAGRWLAIYLDCLCNYETINFVNIIESKEFLSADPLGGDVGLAITSSLGVSGMFQWGVRQSAEVESQMISVERLIEYTKLEPEAALESSANKKPPSDWPNRGEITFKHVSVQYNDNANPVLSDLSFLIKSGEKIGIVGRTGAGKSTLIATLFRLTEPIGAIEIDHINIQEIGLDDVRPKISIIPQDPILFQGTQGIGI</sequence>
<keyword evidence="3" id="KW-0813">Transport</keyword>
<evidence type="ECO:0000256" key="4">
    <source>
        <dbReference type="ARBA" id="ARBA00022692"/>
    </source>
</evidence>
<dbReference type="EnsemblMetazoa" id="SMAR006498-RA">
    <property type="protein sequence ID" value="SMAR006498-PA"/>
    <property type="gene ID" value="SMAR006498"/>
</dbReference>
<feature type="transmembrane region" description="Helical" evidence="10">
    <location>
        <begin position="526"/>
        <end position="547"/>
    </location>
</feature>
<dbReference type="InterPro" id="IPR050173">
    <property type="entry name" value="ABC_transporter_C-like"/>
</dbReference>
<dbReference type="InterPro" id="IPR011527">
    <property type="entry name" value="ABC1_TM_dom"/>
</dbReference>
<evidence type="ECO:0000256" key="10">
    <source>
        <dbReference type="SAM" id="Phobius"/>
    </source>
</evidence>
<evidence type="ECO:0000256" key="9">
    <source>
        <dbReference type="ARBA" id="ARBA00023136"/>
    </source>
</evidence>
<dbReference type="Gene3D" id="3.40.50.300">
    <property type="entry name" value="P-loop containing nucleotide triphosphate hydrolases"/>
    <property type="match status" value="2"/>
</dbReference>
<feature type="transmembrane region" description="Helical" evidence="10">
    <location>
        <begin position="239"/>
        <end position="259"/>
    </location>
</feature>
<accession>T1IZ28</accession>
<keyword evidence="5" id="KW-0677">Repeat</keyword>
<feature type="transmembrane region" description="Helical" evidence="10">
    <location>
        <begin position="591"/>
        <end position="616"/>
    </location>
</feature>
<keyword evidence="8 10" id="KW-1133">Transmembrane helix</keyword>
<evidence type="ECO:0000256" key="8">
    <source>
        <dbReference type="ARBA" id="ARBA00022989"/>
    </source>
</evidence>
<dbReference type="PROSITE" id="PS50929">
    <property type="entry name" value="ABC_TM1F"/>
    <property type="match status" value="1"/>
</dbReference>
<dbReference type="GO" id="GO:0005524">
    <property type="term" value="F:ATP binding"/>
    <property type="evidence" value="ECO:0007669"/>
    <property type="project" value="UniProtKB-KW"/>
</dbReference>
<evidence type="ECO:0000259" key="12">
    <source>
        <dbReference type="PROSITE" id="PS50929"/>
    </source>
</evidence>
<dbReference type="Pfam" id="PF00664">
    <property type="entry name" value="ABC_membrane"/>
    <property type="match status" value="1"/>
</dbReference>
<feature type="transmembrane region" description="Helical" evidence="10">
    <location>
        <begin position="684"/>
        <end position="714"/>
    </location>
</feature>
<evidence type="ECO:0000313" key="13">
    <source>
        <dbReference type="EnsemblMetazoa" id="SMAR006498-PA"/>
    </source>
</evidence>
<feature type="transmembrane region" description="Helical" evidence="10">
    <location>
        <begin position="265"/>
        <end position="286"/>
    </location>
</feature>
<dbReference type="PANTHER" id="PTHR24223:SF456">
    <property type="entry name" value="MULTIDRUG RESISTANCE-ASSOCIATED PROTEIN LETHAL(2)03659"/>
    <property type="match status" value="1"/>
</dbReference>
<feature type="domain" description="ABC transmembrane type-1" evidence="12">
    <location>
        <begin position="534"/>
        <end position="793"/>
    </location>
</feature>
<dbReference type="CDD" id="cd03250">
    <property type="entry name" value="ABCC_MRP_domain1"/>
    <property type="match status" value="1"/>
</dbReference>
<feature type="domain" description="ABC transporter" evidence="11">
    <location>
        <begin position="291"/>
        <end position="521"/>
    </location>
</feature>
<keyword evidence="6" id="KW-0547">Nucleotide-binding</keyword>
<evidence type="ECO:0000313" key="14">
    <source>
        <dbReference type="Proteomes" id="UP000014500"/>
    </source>
</evidence>
<organism evidence="13 14">
    <name type="scientific">Strigamia maritima</name>
    <name type="common">European centipede</name>
    <name type="synonym">Geophilus maritimus</name>
    <dbReference type="NCBI Taxonomy" id="126957"/>
    <lineage>
        <taxon>Eukaryota</taxon>
        <taxon>Metazoa</taxon>
        <taxon>Ecdysozoa</taxon>
        <taxon>Arthropoda</taxon>
        <taxon>Myriapoda</taxon>
        <taxon>Chilopoda</taxon>
        <taxon>Pleurostigmophora</taxon>
        <taxon>Geophilomorpha</taxon>
        <taxon>Linotaeniidae</taxon>
        <taxon>Strigamia</taxon>
    </lineage>
</organism>
<dbReference type="STRING" id="126957.T1IZ28"/>
<protein>
    <recommendedName>
        <fullName evidence="15">ABC transmembrane type-1 domain-containing protein</fullName>
    </recommendedName>
</protein>
<reference evidence="13" key="2">
    <citation type="submission" date="2015-02" db="UniProtKB">
        <authorList>
            <consortium name="EnsemblMetazoa"/>
        </authorList>
    </citation>
    <scope>IDENTIFICATION</scope>
</reference>
<dbReference type="eggNOG" id="KOG0054">
    <property type="taxonomic scope" value="Eukaryota"/>
</dbReference>
<dbReference type="SUPFAM" id="SSF90123">
    <property type="entry name" value="ABC transporter transmembrane region"/>
    <property type="match status" value="1"/>
</dbReference>
<dbReference type="PROSITE" id="PS00211">
    <property type="entry name" value="ABC_TRANSPORTER_1"/>
    <property type="match status" value="1"/>
</dbReference>
<keyword evidence="9 10" id="KW-0472">Membrane</keyword>
<dbReference type="Proteomes" id="UP000014500">
    <property type="component" value="Unassembled WGS sequence"/>
</dbReference>
<reference evidence="14" key="1">
    <citation type="submission" date="2011-05" db="EMBL/GenBank/DDBJ databases">
        <authorList>
            <person name="Richards S.R."/>
            <person name="Qu J."/>
            <person name="Jiang H."/>
            <person name="Jhangiani S.N."/>
            <person name="Agravi P."/>
            <person name="Goodspeed R."/>
            <person name="Gross S."/>
            <person name="Mandapat C."/>
            <person name="Jackson L."/>
            <person name="Mathew T."/>
            <person name="Pu L."/>
            <person name="Thornton R."/>
            <person name="Saada N."/>
            <person name="Wilczek-Boney K.B."/>
            <person name="Lee S."/>
            <person name="Kovar C."/>
            <person name="Wu Y."/>
            <person name="Scherer S.E."/>
            <person name="Worley K.C."/>
            <person name="Muzny D.M."/>
            <person name="Gibbs R."/>
        </authorList>
    </citation>
    <scope>NUCLEOTIDE SEQUENCE</scope>
    <source>
        <strain evidence="14">Brora</strain>
    </source>
</reference>
<evidence type="ECO:0000259" key="11">
    <source>
        <dbReference type="PROSITE" id="PS50893"/>
    </source>
</evidence>
<dbReference type="InterPro" id="IPR017871">
    <property type="entry name" value="ABC_transporter-like_CS"/>
</dbReference>
<dbReference type="FunFam" id="1.20.1560.10:FF:000014">
    <property type="entry name" value="Multidrug resistance-associated protein member 4"/>
    <property type="match status" value="1"/>
</dbReference>
<keyword evidence="14" id="KW-1185">Reference proteome</keyword>
<evidence type="ECO:0000256" key="3">
    <source>
        <dbReference type="ARBA" id="ARBA00022448"/>
    </source>
</evidence>
<name>T1IZ28_STRMM</name>
<dbReference type="PANTHER" id="PTHR24223">
    <property type="entry name" value="ATP-BINDING CASSETTE SUB-FAMILY C"/>
    <property type="match status" value="1"/>
</dbReference>
<evidence type="ECO:0000256" key="1">
    <source>
        <dbReference type="ARBA" id="ARBA00004141"/>
    </source>
</evidence>
<comment type="subcellular location">
    <subcellularLocation>
        <location evidence="1">Membrane</location>
        <topology evidence="1">Multi-pass membrane protein</topology>
    </subcellularLocation>
</comment>
<dbReference type="HOGENOM" id="CLU_000604_27_1_1"/>
<feature type="transmembrane region" description="Helical" evidence="10">
    <location>
        <begin position="186"/>
        <end position="218"/>
    </location>
</feature>
<dbReference type="GO" id="GO:0016887">
    <property type="term" value="F:ATP hydrolysis activity"/>
    <property type="evidence" value="ECO:0007669"/>
    <property type="project" value="InterPro"/>
</dbReference>
<keyword evidence="4 10" id="KW-0812">Transmembrane</keyword>
<evidence type="ECO:0000256" key="5">
    <source>
        <dbReference type="ARBA" id="ARBA00022737"/>
    </source>
</evidence>
<evidence type="ECO:0008006" key="15">
    <source>
        <dbReference type="Google" id="ProtNLM"/>
    </source>
</evidence>
<keyword evidence="7" id="KW-0067">ATP-binding</keyword>
<dbReference type="GO" id="GO:0016020">
    <property type="term" value="C:membrane"/>
    <property type="evidence" value="ECO:0007669"/>
    <property type="project" value="UniProtKB-SubCell"/>
</dbReference>
<dbReference type="Gene3D" id="1.20.1560.10">
    <property type="entry name" value="ABC transporter type 1, transmembrane domain"/>
    <property type="match status" value="2"/>
</dbReference>
<dbReference type="OMA" id="ITHNGPV"/>
<proteinExistence type="inferred from homology"/>
<dbReference type="InterPro" id="IPR003439">
    <property type="entry name" value="ABC_transporter-like_ATP-bd"/>
</dbReference>